<dbReference type="OMA" id="SHMRIVY"/>
<dbReference type="EMBL" id="KB468053">
    <property type="protein sequence ID" value="PCH39945.1"/>
    <property type="molecule type" value="Genomic_DNA"/>
</dbReference>
<name>A0A2H3JEH1_WOLCO</name>
<organism evidence="2 3">
    <name type="scientific">Wolfiporia cocos (strain MD-104)</name>
    <name type="common">Brown rot fungus</name>
    <dbReference type="NCBI Taxonomy" id="742152"/>
    <lineage>
        <taxon>Eukaryota</taxon>
        <taxon>Fungi</taxon>
        <taxon>Dikarya</taxon>
        <taxon>Basidiomycota</taxon>
        <taxon>Agaricomycotina</taxon>
        <taxon>Agaricomycetes</taxon>
        <taxon>Polyporales</taxon>
        <taxon>Phaeolaceae</taxon>
        <taxon>Wolfiporia</taxon>
    </lineage>
</organism>
<reference evidence="2 3" key="1">
    <citation type="journal article" date="2012" name="Science">
        <title>The Paleozoic origin of enzymatic lignin decomposition reconstructed from 31 fungal genomes.</title>
        <authorList>
            <person name="Floudas D."/>
            <person name="Binder M."/>
            <person name="Riley R."/>
            <person name="Barry K."/>
            <person name="Blanchette R.A."/>
            <person name="Henrissat B."/>
            <person name="Martinez A.T."/>
            <person name="Otillar R."/>
            <person name="Spatafora J.W."/>
            <person name="Yadav J.S."/>
            <person name="Aerts A."/>
            <person name="Benoit I."/>
            <person name="Boyd A."/>
            <person name="Carlson A."/>
            <person name="Copeland A."/>
            <person name="Coutinho P.M."/>
            <person name="de Vries R.P."/>
            <person name="Ferreira P."/>
            <person name="Findley K."/>
            <person name="Foster B."/>
            <person name="Gaskell J."/>
            <person name="Glotzer D."/>
            <person name="Gorecki P."/>
            <person name="Heitman J."/>
            <person name="Hesse C."/>
            <person name="Hori C."/>
            <person name="Igarashi K."/>
            <person name="Jurgens J.A."/>
            <person name="Kallen N."/>
            <person name="Kersten P."/>
            <person name="Kohler A."/>
            <person name="Kuees U."/>
            <person name="Kumar T.K.A."/>
            <person name="Kuo A."/>
            <person name="LaButti K."/>
            <person name="Larrondo L.F."/>
            <person name="Lindquist E."/>
            <person name="Ling A."/>
            <person name="Lombard V."/>
            <person name="Lucas S."/>
            <person name="Lundell T."/>
            <person name="Martin R."/>
            <person name="McLaughlin D.J."/>
            <person name="Morgenstern I."/>
            <person name="Morin E."/>
            <person name="Murat C."/>
            <person name="Nagy L.G."/>
            <person name="Nolan M."/>
            <person name="Ohm R.A."/>
            <person name="Patyshakuliyeva A."/>
            <person name="Rokas A."/>
            <person name="Ruiz-Duenas F.J."/>
            <person name="Sabat G."/>
            <person name="Salamov A."/>
            <person name="Samejima M."/>
            <person name="Schmutz J."/>
            <person name="Slot J.C."/>
            <person name="St John F."/>
            <person name="Stenlid J."/>
            <person name="Sun H."/>
            <person name="Sun S."/>
            <person name="Syed K."/>
            <person name="Tsang A."/>
            <person name="Wiebenga A."/>
            <person name="Young D."/>
            <person name="Pisabarro A."/>
            <person name="Eastwood D.C."/>
            <person name="Martin F."/>
            <person name="Cullen D."/>
            <person name="Grigoriev I.V."/>
            <person name="Hibbett D.S."/>
        </authorList>
    </citation>
    <scope>NUCLEOTIDE SEQUENCE [LARGE SCALE GENOMIC DNA]</scope>
    <source>
        <strain evidence="2 3">MD-104</strain>
    </source>
</reference>
<evidence type="ECO:0000256" key="1">
    <source>
        <dbReference type="SAM" id="MobiDB-lite"/>
    </source>
</evidence>
<dbReference type="PANTHER" id="PTHR33266:SF1">
    <property type="entry name" value="F-BOX DOMAIN-CONTAINING PROTEIN"/>
    <property type="match status" value="1"/>
</dbReference>
<dbReference type="PANTHER" id="PTHR33266">
    <property type="entry name" value="CHROMOSOME 15, WHOLE GENOME SHOTGUN SEQUENCE"/>
    <property type="match status" value="1"/>
</dbReference>
<dbReference type="AlphaFoldDB" id="A0A2H3JEH1"/>
<feature type="region of interest" description="Disordered" evidence="1">
    <location>
        <begin position="92"/>
        <end position="127"/>
    </location>
</feature>
<dbReference type="OrthoDB" id="107110at2759"/>
<keyword evidence="3" id="KW-1185">Reference proteome</keyword>
<sequence>MSKVRDAIASKLRDDLKSMTFWKPNQELLIEDKEGKKAQNALEDRIRTANGHFDAVATQLTLNERVDGFIRSGDAQKNSNLVHVIVQANYPERSKRPLEGEESKSPKRSRGTNGGSDHSDGSDPSQKAIDSLRSILSVQDHSDLDNKVPSYLRNADDFGLFHNVLFGSLGAYKDTEHPFISAEMWDGAWKKHPQLREVLVTCKEKWSFQKLREQAVLHRTVLKSPPIEKWLKVDQGKAITKAWTHTYCGDSHAMLLKDIRKMNNDRKSKPHGEDIDIDIYANCLPIIQSSGTGKSRMVKELAGLIFTIPFCIRQEGNENDQIPYPPADQNVVSFLLAEKLTLYEDVLLLYFTFFEHLFDCVEMVIRNELQQHLSDRVEEVKSQEPGAHQSTNELRVARAWHTYLTAEKRANLYTSVIGKIDNSIIKASDEDIEHQIEQTLAKGKTLTELLQDLTCPLTPVADDCKEQHPLNLVLYFDEAHTLAGPPFVESSGGRKRSRYDALLAALDRMRDLPLFAITLSTNSSLRDLAASKRMQPSGRLNALTYDTLQAPYTELPFDCLPDGEPIITAGQCTLKDTCDVSFLSRFGRPLWMTTYKYGTPGVRRNLVDFAMAKLTGMQAFSERNADNRARLAILATRLLLDINITRQTALEMSLEMVRSNMRIAYSVPTHREHLWSGYPSEPILAEAAARAMARFTYPVVETLEAFVKDGLIEKGELVMRLLLIEAFDAAARENSSGPPQFNKPVSLFAFLEALFGTQKLEQIKKMVPDNMRSNSKTFEDAFKDAQVHFTHFARNGNMSVSNSKRTWAALARGMAIACAPNQDVIDCIIPVLLDGKEKLCEKAVTGLLIQCKNKQRESLVTIDEAAINKQKGFFLQDDNDDRPYIGLLMQLGFQNDEPKVKSDAPRRNPPRNAESDARHPRYFINIRGCSPTEYAVITPATANFYAALLRNLTLFNEHARQDAGNIKALWRLKPEWVEEECYEWVADNPNQDGGVRVV</sequence>
<protein>
    <submittedName>
        <fullName evidence="2">Uncharacterized protein</fullName>
    </submittedName>
</protein>
<dbReference type="STRING" id="742152.A0A2H3JEH1"/>
<dbReference type="Proteomes" id="UP000218811">
    <property type="component" value="Unassembled WGS sequence"/>
</dbReference>
<evidence type="ECO:0000313" key="3">
    <source>
        <dbReference type="Proteomes" id="UP000218811"/>
    </source>
</evidence>
<evidence type="ECO:0000313" key="2">
    <source>
        <dbReference type="EMBL" id="PCH39945.1"/>
    </source>
</evidence>
<proteinExistence type="predicted"/>
<accession>A0A2H3JEH1</accession>
<feature type="region of interest" description="Disordered" evidence="1">
    <location>
        <begin position="897"/>
        <end position="917"/>
    </location>
</feature>
<feature type="compositionally biased region" description="Basic and acidic residues" evidence="1">
    <location>
        <begin position="92"/>
        <end position="105"/>
    </location>
</feature>
<feature type="compositionally biased region" description="Basic and acidic residues" evidence="1">
    <location>
        <begin position="897"/>
        <end position="906"/>
    </location>
</feature>
<gene>
    <name evidence="2" type="ORF">WOLCODRAFT_136576</name>
</gene>